<evidence type="ECO:0000313" key="4">
    <source>
        <dbReference type="WBParaSite" id="HPLM_0000359401-mRNA-1"/>
    </source>
</evidence>
<evidence type="ECO:0000313" key="2">
    <source>
        <dbReference type="EMBL" id="VDO21250.1"/>
    </source>
</evidence>
<sequence length="136" mass="14918">MFLCNILFALTVLVSSVAPANAVLPTKAVSHEFDCRISGSTMTPKKRKLSVMLANAYRTIATTGVFGDPPSQNMYKLNYSCTAEEYAMMVCNQQAALNPVGKLSPIRIAAEFESWWGNHDFGAFINSTAVYDPWLA</sequence>
<dbReference type="InterPro" id="IPR035940">
    <property type="entry name" value="CAP_sf"/>
</dbReference>
<evidence type="ECO:0000256" key="1">
    <source>
        <dbReference type="SAM" id="SignalP"/>
    </source>
</evidence>
<dbReference type="Proteomes" id="UP000268014">
    <property type="component" value="Unassembled WGS sequence"/>
</dbReference>
<organism evidence="4">
    <name type="scientific">Haemonchus placei</name>
    <name type="common">Barber's pole worm</name>
    <dbReference type="NCBI Taxonomy" id="6290"/>
    <lineage>
        <taxon>Eukaryota</taxon>
        <taxon>Metazoa</taxon>
        <taxon>Ecdysozoa</taxon>
        <taxon>Nematoda</taxon>
        <taxon>Chromadorea</taxon>
        <taxon>Rhabditida</taxon>
        <taxon>Rhabditina</taxon>
        <taxon>Rhabditomorpha</taxon>
        <taxon>Strongyloidea</taxon>
        <taxon>Trichostrongylidae</taxon>
        <taxon>Haemonchus</taxon>
    </lineage>
</organism>
<feature type="chain" id="PRO_5043123403" evidence="1">
    <location>
        <begin position="23"/>
        <end position="136"/>
    </location>
</feature>
<proteinExistence type="predicted"/>
<dbReference type="SUPFAM" id="SSF55797">
    <property type="entry name" value="PR-1-like"/>
    <property type="match status" value="1"/>
</dbReference>
<reference evidence="4" key="1">
    <citation type="submission" date="2017-02" db="UniProtKB">
        <authorList>
            <consortium name="WormBaseParasite"/>
        </authorList>
    </citation>
    <scope>IDENTIFICATION</scope>
</reference>
<protein>
    <submittedName>
        <fullName evidence="4">SCP domain-containing protein</fullName>
    </submittedName>
</protein>
<evidence type="ECO:0000313" key="3">
    <source>
        <dbReference type="Proteomes" id="UP000268014"/>
    </source>
</evidence>
<dbReference type="Gene3D" id="3.40.33.10">
    <property type="entry name" value="CAP"/>
    <property type="match status" value="1"/>
</dbReference>
<name>A0A0N4W1Q9_HAEPC</name>
<dbReference type="AlphaFoldDB" id="A0A0N4W1Q9"/>
<feature type="signal peptide" evidence="1">
    <location>
        <begin position="1"/>
        <end position="22"/>
    </location>
</feature>
<gene>
    <name evidence="2" type="ORF">HPLM_LOCUS3586</name>
</gene>
<reference evidence="2 3" key="2">
    <citation type="submission" date="2018-11" db="EMBL/GenBank/DDBJ databases">
        <authorList>
            <consortium name="Pathogen Informatics"/>
        </authorList>
    </citation>
    <scope>NUCLEOTIDE SEQUENCE [LARGE SCALE GENOMIC DNA]</scope>
    <source>
        <strain evidence="2 3">MHpl1</strain>
    </source>
</reference>
<dbReference type="EMBL" id="UZAF01016130">
    <property type="protein sequence ID" value="VDO21250.1"/>
    <property type="molecule type" value="Genomic_DNA"/>
</dbReference>
<accession>A0A0N4W1Q9</accession>
<keyword evidence="1" id="KW-0732">Signal</keyword>
<dbReference type="WBParaSite" id="HPLM_0000359401-mRNA-1">
    <property type="protein sequence ID" value="HPLM_0000359401-mRNA-1"/>
    <property type="gene ID" value="HPLM_0000359401"/>
</dbReference>
<keyword evidence="3" id="KW-1185">Reference proteome</keyword>